<dbReference type="NCBIfam" id="TIGR01683">
    <property type="entry name" value="thiS"/>
    <property type="match status" value="1"/>
</dbReference>
<name>A0A917FL75_9GAMM</name>
<organism evidence="1 2">
    <name type="scientific">Arenimonas maotaiensis</name>
    <dbReference type="NCBI Taxonomy" id="1446479"/>
    <lineage>
        <taxon>Bacteria</taxon>
        <taxon>Pseudomonadati</taxon>
        <taxon>Pseudomonadota</taxon>
        <taxon>Gammaproteobacteria</taxon>
        <taxon>Lysobacterales</taxon>
        <taxon>Lysobacteraceae</taxon>
        <taxon>Arenimonas</taxon>
    </lineage>
</organism>
<reference evidence="1" key="1">
    <citation type="journal article" date="2014" name="Int. J. Syst. Evol. Microbiol.">
        <title>Complete genome sequence of Corynebacterium casei LMG S-19264T (=DSM 44701T), isolated from a smear-ripened cheese.</title>
        <authorList>
            <consortium name="US DOE Joint Genome Institute (JGI-PGF)"/>
            <person name="Walter F."/>
            <person name="Albersmeier A."/>
            <person name="Kalinowski J."/>
            <person name="Ruckert C."/>
        </authorList>
    </citation>
    <scope>NUCLEOTIDE SEQUENCE</scope>
    <source>
        <strain evidence="1">CGMCC 1.12726</strain>
    </source>
</reference>
<dbReference type="Pfam" id="PF02597">
    <property type="entry name" value="ThiS"/>
    <property type="match status" value="1"/>
</dbReference>
<sequence length="69" mass="7427">MSGMELYLNGEIRQVDDGLSVAALVDALGLSQQRLAVEVNRSIVPKSRHAEHRLQAGDRVEIIQAMGGG</sequence>
<dbReference type="SUPFAM" id="SSF54285">
    <property type="entry name" value="MoaD/ThiS"/>
    <property type="match status" value="1"/>
</dbReference>
<evidence type="ECO:0000313" key="1">
    <source>
        <dbReference type="EMBL" id="GGF87058.1"/>
    </source>
</evidence>
<dbReference type="InterPro" id="IPR012675">
    <property type="entry name" value="Beta-grasp_dom_sf"/>
</dbReference>
<keyword evidence="2" id="KW-1185">Reference proteome</keyword>
<reference evidence="1" key="2">
    <citation type="submission" date="2020-09" db="EMBL/GenBank/DDBJ databases">
        <authorList>
            <person name="Sun Q."/>
            <person name="Zhou Y."/>
        </authorList>
    </citation>
    <scope>NUCLEOTIDE SEQUENCE</scope>
    <source>
        <strain evidence="1">CGMCC 1.12726</strain>
    </source>
</reference>
<dbReference type="Proteomes" id="UP000632858">
    <property type="component" value="Unassembled WGS sequence"/>
</dbReference>
<dbReference type="EMBL" id="BMFO01000001">
    <property type="protein sequence ID" value="GGF87058.1"/>
    <property type="molecule type" value="Genomic_DNA"/>
</dbReference>
<dbReference type="PANTHER" id="PTHR34472:SF1">
    <property type="entry name" value="SULFUR CARRIER PROTEIN THIS"/>
    <property type="match status" value="1"/>
</dbReference>
<dbReference type="AlphaFoldDB" id="A0A917FL75"/>
<comment type="caution">
    <text evidence="1">The sequence shown here is derived from an EMBL/GenBank/DDBJ whole genome shotgun (WGS) entry which is preliminary data.</text>
</comment>
<protein>
    <submittedName>
        <fullName evidence="1">Sulfur carrier protein ThiS</fullName>
    </submittedName>
</protein>
<dbReference type="InterPro" id="IPR010035">
    <property type="entry name" value="Thi_S"/>
</dbReference>
<evidence type="ECO:0000313" key="2">
    <source>
        <dbReference type="Proteomes" id="UP000632858"/>
    </source>
</evidence>
<proteinExistence type="predicted"/>
<dbReference type="CDD" id="cd00565">
    <property type="entry name" value="Ubl_ThiS"/>
    <property type="match status" value="1"/>
</dbReference>
<gene>
    <name evidence="1" type="ORF">GCM10010960_06210</name>
</gene>
<accession>A0A917FL75</accession>
<dbReference type="Gene3D" id="3.10.20.30">
    <property type="match status" value="1"/>
</dbReference>
<dbReference type="InterPro" id="IPR016155">
    <property type="entry name" value="Mopterin_synth/thiamin_S_b"/>
</dbReference>
<dbReference type="InterPro" id="IPR003749">
    <property type="entry name" value="ThiS/MoaD-like"/>
</dbReference>
<dbReference type="PANTHER" id="PTHR34472">
    <property type="entry name" value="SULFUR CARRIER PROTEIN THIS"/>
    <property type="match status" value="1"/>
</dbReference>